<dbReference type="AlphaFoldDB" id="A0A8H6ZAR9"/>
<name>A0A8H6ZAR9_9AGAR</name>
<comment type="caution">
    <text evidence="1">The sequence shown here is derived from an EMBL/GenBank/DDBJ whole genome shotgun (WGS) entry which is preliminary data.</text>
</comment>
<reference evidence="1" key="1">
    <citation type="submission" date="2020-05" db="EMBL/GenBank/DDBJ databases">
        <title>Mycena genomes resolve the evolution of fungal bioluminescence.</title>
        <authorList>
            <person name="Tsai I.J."/>
        </authorList>
    </citation>
    <scope>NUCLEOTIDE SEQUENCE</scope>
    <source>
        <strain evidence="1">160909Yilan</strain>
    </source>
</reference>
<organism evidence="1 2">
    <name type="scientific">Mycena sanguinolenta</name>
    <dbReference type="NCBI Taxonomy" id="230812"/>
    <lineage>
        <taxon>Eukaryota</taxon>
        <taxon>Fungi</taxon>
        <taxon>Dikarya</taxon>
        <taxon>Basidiomycota</taxon>
        <taxon>Agaricomycotina</taxon>
        <taxon>Agaricomycetes</taxon>
        <taxon>Agaricomycetidae</taxon>
        <taxon>Agaricales</taxon>
        <taxon>Marasmiineae</taxon>
        <taxon>Mycenaceae</taxon>
        <taxon>Mycena</taxon>
    </lineage>
</organism>
<dbReference type="EMBL" id="JACAZH010000002">
    <property type="protein sequence ID" value="KAF7374132.1"/>
    <property type="molecule type" value="Genomic_DNA"/>
</dbReference>
<keyword evidence="2" id="KW-1185">Reference proteome</keyword>
<sequence length="236" mass="26120">MDSRTLANEELGSVITGENAGSSYGGAIFSGSQQFTVAGGTFTNITKNYPVAPAVLTAFRTIPLREIDLQREIQLDRLGDSGVLSLRRLYSAKINRRKSTVTVAMYQGEGAEQEWRRDIAKYMGDRHPNIVQLYGTSSCGYIHAAVFNDDLIPLQQFMDLYRHSHFASVYIHAYGGMELFTASRYLGSTFEHGLRRIVHVTYVAQPVGFVWTLCPAASGASTLSLIRYQLSKDSSS</sequence>
<proteinExistence type="predicted"/>
<dbReference type="Proteomes" id="UP000623467">
    <property type="component" value="Unassembled WGS sequence"/>
</dbReference>
<accession>A0A8H6ZAR9</accession>
<evidence type="ECO:0000313" key="1">
    <source>
        <dbReference type="EMBL" id="KAF7374132.1"/>
    </source>
</evidence>
<gene>
    <name evidence="1" type="ORF">MSAN_00294500</name>
</gene>
<protein>
    <submittedName>
        <fullName evidence="1">Uncharacterized protein</fullName>
    </submittedName>
</protein>
<evidence type="ECO:0000313" key="2">
    <source>
        <dbReference type="Proteomes" id="UP000623467"/>
    </source>
</evidence>
<dbReference type="OrthoDB" id="3038000at2759"/>